<dbReference type="EMBL" id="MSFK01000043">
    <property type="protein sequence ID" value="PWY68994.1"/>
    <property type="molecule type" value="Genomic_DNA"/>
</dbReference>
<evidence type="ECO:0000313" key="1">
    <source>
        <dbReference type="EMBL" id="PWY68994.1"/>
    </source>
</evidence>
<keyword evidence="2" id="KW-1185">Reference proteome</keyword>
<protein>
    <submittedName>
        <fullName evidence="1">Uncharacterized protein</fullName>
    </submittedName>
</protein>
<gene>
    <name evidence="1" type="ORF">BO94DRAFT_299865</name>
</gene>
<sequence>MPIMNIGHVSMAHREVLQRFYITDANVTYDYYVSKRIMTLTFSYVTFPRHRTCANIHAPDKTLANS</sequence>
<dbReference type="RefSeq" id="XP_025462309.1">
    <property type="nucleotide sequence ID" value="XM_025606730.1"/>
</dbReference>
<comment type="caution">
    <text evidence="1">The sequence shown here is derived from an EMBL/GenBank/DDBJ whole genome shotgun (WGS) entry which is preliminary data.</text>
</comment>
<dbReference type="AlphaFoldDB" id="A0A317V3Z0"/>
<accession>A0A317V3Z0</accession>
<proteinExistence type="predicted"/>
<name>A0A317V3Z0_9EURO</name>
<evidence type="ECO:0000313" key="2">
    <source>
        <dbReference type="Proteomes" id="UP000246702"/>
    </source>
</evidence>
<reference evidence="1 2" key="1">
    <citation type="submission" date="2016-12" db="EMBL/GenBank/DDBJ databases">
        <title>The genomes of Aspergillus section Nigri reveals drivers in fungal speciation.</title>
        <authorList>
            <consortium name="DOE Joint Genome Institute"/>
            <person name="Vesth T.C."/>
            <person name="Nybo J."/>
            <person name="Theobald S."/>
            <person name="Brandl J."/>
            <person name="Frisvad J.C."/>
            <person name="Nielsen K.F."/>
            <person name="Lyhne E.K."/>
            <person name="Kogle M.E."/>
            <person name="Kuo A."/>
            <person name="Riley R."/>
            <person name="Clum A."/>
            <person name="Nolan M."/>
            <person name="Lipzen A."/>
            <person name="Salamov A."/>
            <person name="Henrissat B."/>
            <person name="Wiebenga A."/>
            <person name="De Vries R.P."/>
            <person name="Grigoriev I.V."/>
            <person name="Mortensen U.H."/>
            <person name="Andersen M.R."/>
            <person name="Baker S.E."/>
        </authorList>
    </citation>
    <scope>NUCLEOTIDE SEQUENCE [LARGE SCALE GENOMIC DNA]</scope>
    <source>
        <strain evidence="1 2">CBS 115572</strain>
    </source>
</reference>
<dbReference type="GeneID" id="37108873"/>
<dbReference type="Proteomes" id="UP000246702">
    <property type="component" value="Unassembled WGS sequence"/>
</dbReference>
<organism evidence="1 2">
    <name type="scientific">Aspergillus sclerotioniger CBS 115572</name>
    <dbReference type="NCBI Taxonomy" id="1450535"/>
    <lineage>
        <taxon>Eukaryota</taxon>
        <taxon>Fungi</taxon>
        <taxon>Dikarya</taxon>
        <taxon>Ascomycota</taxon>
        <taxon>Pezizomycotina</taxon>
        <taxon>Eurotiomycetes</taxon>
        <taxon>Eurotiomycetidae</taxon>
        <taxon>Eurotiales</taxon>
        <taxon>Aspergillaceae</taxon>
        <taxon>Aspergillus</taxon>
        <taxon>Aspergillus subgen. Circumdati</taxon>
    </lineage>
</organism>